<evidence type="ECO:0000256" key="3">
    <source>
        <dbReference type="ARBA" id="ARBA00022801"/>
    </source>
</evidence>
<feature type="region of interest" description="Disordered" evidence="7">
    <location>
        <begin position="1"/>
        <end position="28"/>
    </location>
</feature>
<feature type="compositionally biased region" description="Low complexity" evidence="7">
    <location>
        <begin position="558"/>
        <end position="572"/>
    </location>
</feature>
<feature type="domain" description="DNA2/NAM7 helicase helicase" evidence="8">
    <location>
        <begin position="379"/>
        <end position="477"/>
    </location>
</feature>
<feature type="compositionally biased region" description="Basic and acidic residues" evidence="7">
    <location>
        <begin position="573"/>
        <end position="584"/>
    </location>
</feature>
<evidence type="ECO:0000313" key="11">
    <source>
        <dbReference type="Proteomes" id="UP000605846"/>
    </source>
</evidence>
<evidence type="ECO:0000313" key="10">
    <source>
        <dbReference type="EMBL" id="KAF7723771.1"/>
    </source>
</evidence>
<dbReference type="Pfam" id="PF13086">
    <property type="entry name" value="AAA_11"/>
    <property type="match status" value="2"/>
</dbReference>
<dbReference type="EMBL" id="JABAYA010000140">
    <property type="protein sequence ID" value="KAF7723771.1"/>
    <property type="molecule type" value="Genomic_DNA"/>
</dbReference>
<comment type="caution">
    <text evidence="10">The sequence shown here is derived from an EMBL/GenBank/DDBJ whole genome shotgun (WGS) entry which is preliminary data.</text>
</comment>
<protein>
    <submittedName>
        <fullName evidence="10">Uncharacterized protein</fullName>
    </submittedName>
</protein>
<evidence type="ECO:0000256" key="2">
    <source>
        <dbReference type="ARBA" id="ARBA00022741"/>
    </source>
</evidence>
<dbReference type="GO" id="GO:0016787">
    <property type="term" value="F:hydrolase activity"/>
    <property type="evidence" value="ECO:0007669"/>
    <property type="project" value="UniProtKB-KW"/>
</dbReference>
<dbReference type="InterPro" id="IPR027417">
    <property type="entry name" value="P-loop_NTPase"/>
</dbReference>
<dbReference type="CDD" id="cd18808">
    <property type="entry name" value="SF1_C_Upf1"/>
    <property type="match status" value="1"/>
</dbReference>
<keyword evidence="3" id="KW-0378">Hydrolase</keyword>
<dbReference type="PANTHER" id="PTHR10887">
    <property type="entry name" value="DNA2/NAM7 HELICASE FAMILY"/>
    <property type="match status" value="1"/>
</dbReference>
<evidence type="ECO:0000259" key="9">
    <source>
        <dbReference type="Pfam" id="PF13087"/>
    </source>
</evidence>
<dbReference type="GO" id="GO:0031380">
    <property type="term" value="C:nuclear RNA-directed RNA polymerase complex"/>
    <property type="evidence" value="ECO:0007669"/>
    <property type="project" value="TreeGrafter"/>
</dbReference>
<dbReference type="InterPro" id="IPR041677">
    <property type="entry name" value="DNA2/NAM7_AAA_11"/>
</dbReference>
<dbReference type="PANTHER" id="PTHR10887:SF341">
    <property type="entry name" value="NFX1-TYPE ZINC FINGER-CONTAINING PROTEIN 1"/>
    <property type="match status" value="1"/>
</dbReference>
<keyword evidence="11" id="KW-1185">Reference proteome</keyword>
<dbReference type="Gene3D" id="3.40.50.300">
    <property type="entry name" value="P-loop containing nucleotide triphosphate hydrolases"/>
    <property type="match status" value="2"/>
</dbReference>
<reference evidence="10" key="1">
    <citation type="submission" date="2020-01" db="EMBL/GenBank/DDBJ databases">
        <title>Genome Sequencing of Three Apophysomyces-Like Fungal Strains Confirms a Novel Fungal Genus in the Mucoromycota with divergent Burkholderia-like Endosymbiotic Bacteria.</title>
        <authorList>
            <person name="Stajich J.E."/>
            <person name="Macias A.M."/>
            <person name="Carter-House D."/>
            <person name="Lovett B."/>
            <person name="Kasson L.R."/>
            <person name="Berry K."/>
            <person name="Grigoriev I."/>
            <person name="Chang Y."/>
            <person name="Spatafora J."/>
            <person name="Kasson M.T."/>
        </authorList>
    </citation>
    <scope>NUCLEOTIDE SEQUENCE</scope>
    <source>
        <strain evidence="10">NRRL A-21654</strain>
    </source>
</reference>
<evidence type="ECO:0000256" key="7">
    <source>
        <dbReference type="SAM" id="MobiDB-lite"/>
    </source>
</evidence>
<gene>
    <name evidence="10" type="ORF">EC973_001684</name>
</gene>
<feature type="region of interest" description="Disordered" evidence="7">
    <location>
        <begin position="528"/>
        <end position="597"/>
    </location>
</feature>
<dbReference type="AlphaFoldDB" id="A0A8H7BK07"/>
<keyword evidence="5" id="KW-0067">ATP-binding</keyword>
<dbReference type="Proteomes" id="UP000605846">
    <property type="component" value="Unassembled WGS sequence"/>
</dbReference>
<proteinExistence type="inferred from homology"/>
<dbReference type="GO" id="GO:0031048">
    <property type="term" value="P:regulatory ncRNA-mediated heterochromatin formation"/>
    <property type="evidence" value="ECO:0007669"/>
    <property type="project" value="TreeGrafter"/>
</dbReference>
<dbReference type="FunFam" id="3.40.50.300:FF:000326">
    <property type="entry name" value="P-loop containing nucleoside triphosphate hydrolase"/>
    <property type="match status" value="1"/>
</dbReference>
<dbReference type="SUPFAM" id="SSF52540">
    <property type="entry name" value="P-loop containing nucleoside triphosphate hydrolases"/>
    <property type="match status" value="1"/>
</dbReference>
<dbReference type="GO" id="GO:0005524">
    <property type="term" value="F:ATP binding"/>
    <property type="evidence" value="ECO:0007669"/>
    <property type="project" value="UniProtKB-KW"/>
</dbReference>
<feature type="compositionally biased region" description="Basic and acidic residues" evidence="7">
    <location>
        <begin position="528"/>
        <end position="541"/>
    </location>
</feature>
<feature type="compositionally biased region" description="Acidic residues" evidence="7">
    <location>
        <begin position="547"/>
        <end position="557"/>
    </location>
</feature>
<evidence type="ECO:0000259" key="8">
    <source>
        <dbReference type="Pfam" id="PF13086"/>
    </source>
</evidence>
<dbReference type="GO" id="GO:0005694">
    <property type="term" value="C:chromosome"/>
    <property type="evidence" value="ECO:0007669"/>
    <property type="project" value="UniProtKB-ARBA"/>
</dbReference>
<name>A0A8H7BK07_9FUNG</name>
<dbReference type="GO" id="GO:0004386">
    <property type="term" value="F:helicase activity"/>
    <property type="evidence" value="ECO:0007669"/>
    <property type="project" value="UniProtKB-KW"/>
</dbReference>
<feature type="compositionally biased region" description="Basic residues" evidence="7">
    <location>
        <begin position="1"/>
        <end position="10"/>
    </location>
</feature>
<keyword evidence="6" id="KW-0175">Coiled coil</keyword>
<dbReference type="Pfam" id="PF13087">
    <property type="entry name" value="AAA_12"/>
    <property type="match status" value="1"/>
</dbReference>
<evidence type="ECO:0000256" key="6">
    <source>
        <dbReference type="SAM" id="Coils"/>
    </source>
</evidence>
<feature type="coiled-coil region" evidence="6">
    <location>
        <begin position="777"/>
        <end position="804"/>
    </location>
</feature>
<sequence length="1116" mass="126678">MSKSRNKQRRQPAWMNRPDHKPVASAPPTVVNASLNSLTNQFDIFNLDLTQSNTRSDFDLTPGNHDSMAWGSDAQVGWGAPPSGPILDDYMEDRVHTSEHTASRYSSKETVTFQLNTEIPEEAYFTEIVDYNLSMEKDIIPEAYEIFPSPEPDDDYPPVRRRRGQIPRIPINHVKGAYDSAEQYLYTHFELLRQDCLIPLQKAVESYRNTVIGQANQMESPESASAFKGYRLYEYDNFETDLKIATVVSRGEEPMRGSGRFEYLLDIYLERDSDNMPLGFGDPLLNERDTYVMLEATEGYFEGKTAATTASINDKLCKVKKDEMPFHSYLVDVSKDVQVPFYASRKRFYDIDVTPRNSKFRSKKSVDIMGVWPVHQTGMDQTQTDALRTILSNNMAIVQGPPGTGKTFVGTYAMRVLLGNFGQELGPIVCICQTNHALDQFLEHILDYDDRIVRIGSRSKSESLKDNLLYELRKIHGPARGLGRLYRKRGELDKSIRETIIEMYEDPCVTLDFIQKIKGLRPRQIDSLKRMGEREAKRKATEAPSALDEDSDEEWEISSEPQPKAKAAVPAAKKNERPGPKKSDWGGGNPNLRTETGEKTLNPIEVWLKDAIEYVGDGATRYTFDDAVKDDLLEAKGLVFEEEMDEAELVDEEELQEITMNFTDDQQDLRGNKSPYINIGTAYRKKTSDEPQIQTFFSSVVENRSGTQQGRKVVNYSKSEPTRTFDATSFDFFDEPEEVILEPQHYVLERWMKDDDVTLWPLTVRLKAHKLWIQQRNEELSHRLRSLMRRYEEVSQEIRKLTVANDAQICREYRVVGMTSTAAAKYHDLLEAMRPKILVVEEAAEMLEAHIVSALTSSLQHVILIGNPPLRDHQDVSNYPPVKGMDQPVYFLSHEEPECHMADTASKSNEHEAQMAAKLTTYLLLQGYQPEDITIITMYAGQRSTIKKFLREERRPSIDTSLVHVSSVDGYQGEENKIIILSLVRSNTSGQIGFLKVANRVCVSLSRAKHGMYILGNARLLCENSDLWNEIVANLETHEKERIGTKLTLKCLKHGVLTKVQWPGDFSTVEEGGCTRPCASLLDCGHQFVASSLVGELSQFADIPAQSAVVINVEHV</sequence>
<dbReference type="InterPro" id="IPR047187">
    <property type="entry name" value="SF1_C_Upf1"/>
</dbReference>
<keyword evidence="2" id="KW-0547">Nucleotide-binding</keyword>
<evidence type="ECO:0000256" key="1">
    <source>
        <dbReference type="ARBA" id="ARBA00007913"/>
    </source>
</evidence>
<comment type="similarity">
    <text evidence="1">Belongs to the DNA2/NAM7 helicase family.</text>
</comment>
<dbReference type="InterPro" id="IPR045055">
    <property type="entry name" value="DNA2/NAM7-like"/>
</dbReference>
<keyword evidence="4" id="KW-0347">Helicase</keyword>
<dbReference type="InterPro" id="IPR041679">
    <property type="entry name" value="DNA2/NAM7-like_C"/>
</dbReference>
<dbReference type="OrthoDB" id="409395at2759"/>
<feature type="domain" description="DNA2/NAM7 helicase-like C-terminal" evidence="9">
    <location>
        <begin position="883"/>
        <end position="1018"/>
    </location>
</feature>
<evidence type="ECO:0000256" key="4">
    <source>
        <dbReference type="ARBA" id="ARBA00022806"/>
    </source>
</evidence>
<feature type="domain" description="DNA2/NAM7 helicase helicase" evidence="8">
    <location>
        <begin position="736"/>
        <end position="868"/>
    </location>
</feature>
<accession>A0A8H7BK07</accession>
<organism evidence="10 11">
    <name type="scientific">Apophysomyces ossiformis</name>
    <dbReference type="NCBI Taxonomy" id="679940"/>
    <lineage>
        <taxon>Eukaryota</taxon>
        <taxon>Fungi</taxon>
        <taxon>Fungi incertae sedis</taxon>
        <taxon>Mucoromycota</taxon>
        <taxon>Mucoromycotina</taxon>
        <taxon>Mucoromycetes</taxon>
        <taxon>Mucorales</taxon>
        <taxon>Mucorineae</taxon>
        <taxon>Mucoraceae</taxon>
        <taxon>Apophysomyces</taxon>
    </lineage>
</organism>
<evidence type="ECO:0000256" key="5">
    <source>
        <dbReference type="ARBA" id="ARBA00022840"/>
    </source>
</evidence>